<evidence type="ECO:0000313" key="2">
    <source>
        <dbReference type="EMBL" id="GAW91682.1"/>
    </source>
</evidence>
<reference evidence="3" key="1">
    <citation type="journal article" date="2017" name="Appl. Environ. Microbiol.">
        <title>Genomic analysis of Calderihabitans maritimus KKC1, a thermophilic hydrogenogenic carboxydotrophic bacterium isolated from marine sediment.</title>
        <authorList>
            <person name="Omae K."/>
            <person name="Yoneda Y."/>
            <person name="Fukuyama Y."/>
            <person name="Yoshida T."/>
            <person name="Sako Y."/>
        </authorList>
    </citation>
    <scope>NUCLEOTIDE SEQUENCE [LARGE SCALE GENOMIC DNA]</scope>
    <source>
        <strain evidence="3">KKC1</strain>
    </source>
</reference>
<organism evidence="2 3">
    <name type="scientific">Calderihabitans maritimus</name>
    <dbReference type="NCBI Taxonomy" id="1246530"/>
    <lineage>
        <taxon>Bacteria</taxon>
        <taxon>Bacillati</taxon>
        <taxon>Bacillota</taxon>
        <taxon>Clostridia</taxon>
        <taxon>Neomoorellales</taxon>
        <taxon>Calderihabitantaceae</taxon>
        <taxon>Calderihabitans</taxon>
    </lineage>
</organism>
<comment type="caution">
    <text evidence="2">The sequence shown here is derived from an EMBL/GenBank/DDBJ whole genome shotgun (WGS) entry which is preliminary data.</text>
</comment>
<gene>
    <name evidence="2" type="ORF">KKC1_08430</name>
</gene>
<proteinExistence type="predicted"/>
<name>A0A1Z5HQ74_9FIRM</name>
<evidence type="ECO:0000313" key="3">
    <source>
        <dbReference type="Proteomes" id="UP000197032"/>
    </source>
</evidence>
<evidence type="ECO:0000256" key="1">
    <source>
        <dbReference type="SAM" id="MobiDB-lite"/>
    </source>
</evidence>
<keyword evidence="3" id="KW-1185">Reference proteome</keyword>
<feature type="region of interest" description="Disordered" evidence="1">
    <location>
        <begin position="47"/>
        <end position="67"/>
    </location>
</feature>
<dbReference type="Proteomes" id="UP000197032">
    <property type="component" value="Unassembled WGS sequence"/>
</dbReference>
<dbReference type="EMBL" id="BDGJ01000024">
    <property type="protein sequence ID" value="GAW91682.1"/>
    <property type="molecule type" value="Genomic_DNA"/>
</dbReference>
<protein>
    <submittedName>
        <fullName evidence="2">Uncharacterized protein</fullName>
    </submittedName>
</protein>
<dbReference type="RefSeq" id="WP_088553184.1">
    <property type="nucleotide sequence ID" value="NZ_BDGJ01000024.1"/>
</dbReference>
<sequence length="92" mass="10390">MILITITNLRRKALTLLRALVLVLVLGLVIPQLVDIVTDYFTARHTSTAPQAAPPEKVEPSTGMPQEEPEWLEQFVNKMKEYYHGNDSSKVN</sequence>
<accession>A0A1Z5HQ74</accession>
<dbReference type="AlphaFoldDB" id="A0A1Z5HQ74"/>